<dbReference type="Proteomes" id="UP001652431">
    <property type="component" value="Unassembled WGS sequence"/>
</dbReference>
<organism evidence="2 3">
    <name type="scientific">Dorea acetigenes</name>
    <dbReference type="NCBI Taxonomy" id="2981787"/>
    <lineage>
        <taxon>Bacteria</taxon>
        <taxon>Bacillati</taxon>
        <taxon>Bacillota</taxon>
        <taxon>Clostridia</taxon>
        <taxon>Lachnospirales</taxon>
        <taxon>Lachnospiraceae</taxon>
        <taxon>Dorea</taxon>
    </lineage>
</organism>
<keyword evidence="3" id="KW-1185">Reference proteome</keyword>
<dbReference type="RefSeq" id="WP_158368854.1">
    <property type="nucleotide sequence ID" value="NZ_JAOQJU010000003.1"/>
</dbReference>
<dbReference type="EMBL" id="JAOQJU010000003">
    <property type="protein sequence ID" value="MCU6685951.1"/>
    <property type="molecule type" value="Genomic_DNA"/>
</dbReference>
<sequence>MEKILTVVIPSYNVERFLRQTLESFVEESVLEDIEVLVVDDGSKDRTALIGKEFEKQYPGTFRVISKENGGHGSTINRGIEECAGKYFKVVDGDDWVNTPDFKALVEKLKDCDADYVVTNYYEVNDKTGEKTARDFRELLNQEDGKSGRWTFEEMASKTQLPMHALVIRSSILKENRIRLDEHCFYVDVEYILYPLPYVEKVAYFDLYVYMYRLALATQSVSMEGYRRHIQNHMDVIMHLTEYASAYRNHAGDEGQAKAAYMGKRIAQMVGDQISIFMSYPAEDEKNKQRFLDFDRELKEKSGWIYELSGHESGTLRLLRKTGFRGYRFLMRQGQKRNGMESNKE</sequence>
<dbReference type="InterPro" id="IPR029044">
    <property type="entry name" value="Nucleotide-diphossugar_trans"/>
</dbReference>
<evidence type="ECO:0000313" key="3">
    <source>
        <dbReference type="Proteomes" id="UP001652431"/>
    </source>
</evidence>
<dbReference type="SUPFAM" id="SSF53448">
    <property type="entry name" value="Nucleotide-diphospho-sugar transferases"/>
    <property type="match status" value="1"/>
</dbReference>
<reference evidence="2 3" key="1">
    <citation type="journal article" date="2021" name="ISME Commun">
        <title>Automated analysis of genomic sequences facilitates high-throughput and comprehensive description of bacteria.</title>
        <authorList>
            <person name="Hitch T.C.A."/>
        </authorList>
    </citation>
    <scope>NUCLEOTIDE SEQUENCE [LARGE SCALE GENOMIC DNA]</scope>
    <source>
        <strain evidence="2 3">Sanger_03</strain>
    </source>
</reference>
<evidence type="ECO:0000313" key="2">
    <source>
        <dbReference type="EMBL" id="MCU6685951.1"/>
    </source>
</evidence>
<evidence type="ECO:0000259" key="1">
    <source>
        <dbReference type="Pfam" id="PF00535"/>
    </source>
</evidence>
<dbReference type="PANTHER" id="PTHR22916:SF3">
    <property type="entry name" value="UDP-GLCNAC:BETAGAL BETA-1,3-N-ACETYLGLUCOSAMINYLTRANSFERASE-LIKE PROTEIN 1"/>
    <property type="match status" value="1"/>
</dbReference>
<dbReference type="Pfam" id="PF00535">
    <property type="entry name" value="Glycos_transf_2"/>
    <property type="match status" value="1"/>
</dbReference>
<dbReference type="Gene3D" id="3.90.550.10">
    <property type="entry name" value="Spore Coat Polysaccharide Biosynthesis Protein SpsA, Chain A"/>
    <property type="match status" value="1"/>
</dbReference>
<dbReference type="CDD" id="cd00761">
    <property type="entry name" value="Glyco_tranf_GTA_type"/>
    <property type="match status" value="1"/>
</dbReference>
<comment type="caution">
    <text evidence="2">The sequence shown here is derived from an EMBL/GenBank/DDBJ whole genome shotgun (WGS) entry which is preliminary data.</text>
</comment>
<proteinExistence type="predicted"/>
<gene>
    <name evidence="2" type="ORF">OCV99_05130</name>
</gene>
<name>A0ABT2RKS4_9FIRM</name>
<dbReference type="InterPro" id="IPR001173">
    <property type="entry name" value="Glyco_trans_2-like"/>
</dbReference>
<protein>
    <submittedName>
        <fullName evidence="2">Glycosyltransferase</fullName>
    </submittedName>
</protein>
<accession>A0ABT2RKS4</accession>
<feature type="domain" description="Glycosyltransferase 2-like" evidence="1">
    <location>
        <begin position="6"/>
        <end position="145"/>
    </location>
</feature>
<dbReference type="PANTHER" id="PTHR22916">
    <property type="entry name" value="GLYCOSYLTRANSFERASE"/>
    <property type="match status" value="1"/>
</dbReference>